<organism evidence="1 2">
    <name type="scientific">Gymnopilus dilepis</name>
    <dbReference type="NCBI Taxonomy" id="231916"/>
    <lineage>
        <taxon>Eukaryota</taxon>
        <taxon>Fungi</taxon>
        <taxon>Dikarya</taxon>
        <taxon>Basidiomycota</taxon>
        <taxon>Agaricomycotina</taxon>
        <taxon>Agaricomycetes</taxon>
        <taxon>Agaricomycetidae</taxon>
        <taxon>Agaricales</taxon>
        <taxon>Agaricineae</taxon>
        <taxon>Hymenogastraceae</taxon>
        <taxon>Gymnopilus</taxon>
    </lineage>
</organism>
<name>A0A409WX83_9AGAR</name>
<comment type="caution">
    <text evidence="1">The sequence shown here is derived from an EMBL/GenBank/DDBJ whole genome shotgun (WGS) entry which is preliminary data.</text>
</comment>
<gene>
    <name evidence="1" type="ORF">CVT26_011921</name>
</gene>
<proteinExistence type="predicted"/>
<dbReference type="EMBL" id="NHYE01004658">
    <property type="protein sequence ID" value="PPQ83081.1"/>
    <property type="molecule type" value="Genomic_DNA"/>
</dbReference>
<dbReference type="InParanoid" id="A0A409WX83"/>
<dbReference type="AlphaFoldDB" id="A0A409WX83"/>
<accession>A0A409WX83</accession>
<sequence length="176" mass="19910">MAKILPDTHPTTHLSKFKYKKEKPHLDDITFKFEKEEPDVEISLSTPPLPAVYNDLARFWTLRLVFSGPADIMKRKGADPEPVDMLSARRTCLPSHHNDPLVHSVDTSVFSDGTTADSTDAELLVRKSRIEAARRVQSPEIDLCDQAIVTLIELFEVKPEAGDIYLSLTREIVRKE</sequence>
<reference evidence="1 2" key="1">
    <citation type="journal article" date="2018" name="Evol. Lett.">
        <title>Horizontal gene cluster transfer increased hallucinogenic mushroom diversity.</title>
        <authorList>
            <person name="Reynolds H.T."/>
            <person name="Vijayakumar V."/>
            <person name="Gluck-Thaler E."/>
            <person name="Korotkin H.B."/>
            <person name="Matheny P.B."/>
            <person name="Slot J.C."/>
        </authorList>
    </citation>
    <scope>NUCLEOTIDE SEQUENCE [LARGE SCALE GENOMIC DNA]</scope>
    <source>
        <strain evidence="1 2">SRW20</strain>
    </source>
</reference>
<protein>
    <submittedName>
        <fullName evidence="1">Uncharacterized protein</fullName>
    </submittedName>
</protein>
<keyword evidence="2" id="KW-1185">Reference proteome</keyword>
<evidence type="ECO:0000313" key="1">
    <source>
        <dbReference type="EMBL" id="PPQ83081.1"/>
    </source>
</evidence>
<dbReference type="Proteomes" id="UP000284706">
    <property type="component" value="Unassembled WGS sequence"/>
</dbReference>
<evidence type="ECO:0000313" key="2">
    <source>
        <dbReference type="Proteomes" id="UP000284706"/>
    </source>
</evidence>
<dbReference type="OrthoDB" id="3050089at2759"/>